<evidence type="ECO:0000256" key="1">
    <source>
        <dbReference type="SAM" id="MobiDB-lite"/>
    </source>
</evidence>
<name>A0A9X0AKV5_9HELO</name>
<feature type="compositionally biased region" description="Acidic residues" evidence="1">
    <location>
        <begin position="133"/>
        <end position="144"/>
    </location>
</feature>
<dbReference type="EMBL" id="JAPEIS010000007">
    <property type="protein sequence ID" value="KAJ8064661.1"/>
    <property type="molecule type" value="Genomic_DNA"/>
</dbReference>
<feature type="compositionally biased region" description="Low complexity" evidence="1">
    <location>
        <begin position="166"/>
        <end position="176"/>
    </location>
</feature>
<keyword evidence="3" id="KW-1185">Reference proteome</keyword>
<dbReference type="AlphaFoldDB" id="A0A9X0AKV5"/>
<evidence type="ECO:0000313" key="3">
    <source>
        <dbReference type="Proteomes" id="UP001152300"/>
    </source>
</evidence>
<gene>
    <name evidence="2" type="ORF">OCU04_006983</name>
</gene>
<dbReference type="Proteomes" id="UP001152300">
    <property type="component" value="Unassembled WGS sequence"/>
</dbReference>
<evidence type="ECO:0000313" key="2">
    <source>
        <dbReference type="EMBL" id="KAJ8064661.1"/>
    </source>
</evidence>
<accession>A0A9X0AKV5</accession>
<comment type="caution">
    <text evidence="2">The sequence shown here is derived from an EMBL/GenBank/DDBJ whole genome shotgun (WGS) entry which is preliminary data.</text>
</comment>
<protein>
    <submittedName>
        <fullName evidence="2">Uncharacterized protein</fullName>
    </submittedName>
</protein>
<reference evidence="2" key="1">
    <citation type="submission" date="2022-11" db="EMBL/GenBank/DDBJ databases">
        <title>Genome Resource of Sclerotinia nivalis Strain SnTB1, a Plant Pathogen Isolated from American Ginseng.</title>
        <authorList>
            <person name="Fan S."/>
        </authorList>
    </citation>
    <scope>NUCLEOTIDE SEQUENCE</scope>
    <source>
        <strain evidence="2">SnTB1</strain>
    </source>
</reference>
<dbReference type="OrthoDB" id="3526298at2759"/>
<feature type="compositionally biased region" description="Basic residues" evidence="1">
    <location>
        <begin position="199"/>
        <end position="210"/>
    </location>
</feature>
<proteinExistence type="predicted"/>
<feature type="region of interest" description="Disordered" evidence="1">
    <location>
        <begin position="126"/>
        <end position="224"/>
    </location>
</feature>
<feature type="compositionally biased region" description="Basic and acidic residues" evidence="1">
    <location>
        <begin position="145"/>
        <end position="155"/>
    </location>
</feature>
<sequence>MSTTLYPPIPYPTTDQEFLLAAGATVHPFQYKTHDFSPDFLSIYARPTLTYHPWARLWHINTSHILEAIFPRYPSSSCNFIGFAACRERFLEFCLVVDGVFGGDGGEGNGKCITDWSIEAPFQRSLLKPGDINDNDYDEDEEDDNKNTDESHGKNNDSGVAMNSAESMQTQMQESTQEMKNKPKNELIRGNSNQNSNRNTKKSMKKKMHIKGSNTPRGRLGSKD</sequence>
<feature type="compositionally biased region" description="Basic and acidic residues" evidence="1">
    <location>
        <begin position="177"/>
        <end position="187"/>
    </location>
</feature>
<organism evidence="2 3">
    <name type="scientific">Sclerotinia nivalis</name>
    <dbReference type="NCBI Taxonomy" id="352851"/>
    <lineage>
        <taxon>Eukaryota</taxon>
        <taxon>Fungi</taxon>
        <taxon>Dikarya</taxon>
        <taxon>Ascomycota</taxon>
        <taxon>Pezizomycotina</taxon>
        <taxon>Leotiomycetes</taxon>
        <taxon>Helotiales</taxon>
        <taxon>Sclerotiniaceae</taxon>
        <taxon>Sclerotinia</taxon>
    </lineage>
</organism>